<feature type="transmembrane region" description="Helical" evidence="2">
    <location>
        <begin position="119"/>
        <end position="140"/>
    </location>
</feature>
<gene>
    <name evidence="4" type="ORF">GCM10010423_51960</name>
</gene>
<dbReference type="EMBL" id="BAAATM010000017">
    <property type="protein sequence ID" value="GAA2546021.1"/>
    <property type="molecule type" value="Genomic_DNA"/>
</dbReference>
<evidence type="ECO:0000313" key="5">
    <source>
        <dbReference type="Proteomes" id="UP001501095"/>
    </source>
</evidence>
<dbReference type="Pfam" id="PF26056">
    <property type="entry name" value="DUF8017"/>
    <property type="match status" value="1"/>
</dbReference>
<reference evidence="5" key="1">
    <citation type="journal article" date="2019" name="Int. J. Syst. Evol. Microbiol.">
        <title>The Global Catalogue of Microorganisms (GCM) 10K type strain sequencing project: providing services to taxonomists for standard genome sequencing and annotation.</title>
        <authorList>
            <consortium name="The Broad Institute Genomics Platform"/>
            <consortium name="The Broad Institute Genome Sequencing Center for Infectious Disease"/>
            <person name="Wu L."/>
            <person name="Ma J."/>
        </authorList>
    </citation>
    <scope>NUCLEOTIDE SEQUENCE [LARGE SCALE GENOMIC DNA]</scope>
    <source>
        <strain evidence="5">JCM 6924</strain>
    </source>
</reference>
<evidence type="ECO:0000256" key="2">
    <source>
        <dbReference type="SAM" id="Phobius"/>
    </source>
</evidence>
<feature type="domain" description="DUF8017" evidence="3">
    <location>
        <begin position="182"/>
        <end position="375"/>
    </location>
</feature>
<feature type="region of interest" description="Disordered" evidence="1">
    <location>
        <begin position="141"/>
        <end position="186"/>
    </location>
</feature>
<proteinExistence type="predicted"/>
<keyword evidence="2" id="KW-1133">Transmembrane helix</keyword>
<dbReference type="SUPFAM" id="SSF81995">
    <property type="entry name" value="beta-sandwich domain of Sec23/24"/>
    <property type="match status" value="1"/>
</dbReference>
<feature type="region of interest" description="Disordered" evidence="1">
    <location>
        <begin position="308"/>
        <end position="327"/>
    </location>
</feature>
<comment type="caution">
    <text evidence="4">The sequence shown here is derived from an EMBL/GenBank/DDBJ whole genome shotgun (WGS) entry which is preliminary data.</text>
</comment>
<name>A0ABP6B836_9ACTN</name>
<sequence>MTTAAPPSAQPPAQPPAQPSAPLRLRVATSPSTGGDRIVSWARLGLLPMWPGQQPPGGEQNPQTNNPYQQPGYQQPNPYQQPGYQQPNPYGQQPQWGTPAPAGAPQPPQGGGGGNRTKLVAIIAATAVVVAAGVTGFLVLGGDSDDTADGKKGKKPAPSATKESEPSASASDDNPRGGPGEKATVPGWKVVVNTRFGTKFDVPADWEIDSQDTSVGFEWEKKDGELDRTTVTAPAYLKSKWCTSDDNKDGREEDTALVTAGTRGENGAKNADMAAETRVPWWIFGGYTQPDKKSVKYTKPKPYTTKSGIKGSVATAHSENTPQNGKCDSEGKAITFAFKNGAGDFVTWNLFGAKGVKDEVPEATVQKILSTVRLTEEPPTES</sequence>
<accession>A0ABP6B836</accession>
<keyword evidence="5" id="KW-1185">Reference proteome</keyword>
<feature type="compositionally biased region" description="Polar residues" evidence="1">
    <location>
        <begin position="315"/>
        <end position="326"/>
    </location>
</feature>
<evidence type="ECO:0000259" key="3">
    <source>
        <dbReference type="Pfam" id="PF26056"/>
    </source>
</evidence>
<dbReference type="Proteomes" id="UP001501095">
    <property type="component" value="Unassembled WGS sequence"/>
</dbReference>
<feature type="compositionally biased region" description="Low complexity" evidence="1">
    <location>
        <begin position="44"/>
        <end position="101"/>
    </location>
</feature>
<protein>
    <recommendedName>
        <fullName evidence="3">DUF8017 domain-containing protein</fullName>
    </recommendedName>
</protein>
<keyword evidence="2" id="KW-0472">Membrane</keyword>
<evidence type="ECO:0000256" key="1">
    <source>
        <dbReference type="SAM" id="MobiDB-lite"/>
    </source>
</evidence>
<evidence type="ECO:0000313" key="4">
    <source>
        <dbReference type="EMBL" id="GAA2546021.1"/>
    </source>
</evidence>
<organism evidence="4 5">
    <name type="scientific">Streptomyces levis</name>
    <dbReference type="NCBI Taxonomy" id="285566"/>
    <lineage>
        <taxon>Bacteria</taxon>
        <taxon>Bacillati</taxon>
        <taxon>Actinomycetota</taxon>
        <taxon>Actinomycetes</taxon>
        <taxon>Kitasatosporales</taxon>
        <taxon>Streptomycetaceae</taxon>
        <taxon>Streptomyces</taxon>
    </lineage>
</organism>
<keyword evidence="2" id="KW-0812">Transmembrane</keyword>
<dbReference type="InterPro" id="IPR058330">
    <property type="entry name" value="DUF8017"/>
</dbReference>
<feature type="compositionally biased region" description="Pro residues" evidence="1">
    <location>
        <begin position="8"/>
        <end position="19"/>
    </location>
</feature>
<feature type="region of interest" description="Disordered" evidence="1">
    <location>
        <begin position="1"/>
        <end position="113"/>
    </location>
</feature>